<protein>
    <recommendedName>
        <fullName evidence="7">UDP-3-O-acylglucosamine N-acyltransferase</fullName>
        <ecNumber evidence="7">2.3.1.191</ecNumber>
    </recommendedName>
</protein>
<evidence type="ECO:0000256" key="5">
    <source>
        <dbReference type="ARBA" id="ARBA00023098"/>
    </source>
</evidence>
<comment type="similarity">
    <text evidence="7">Belongs to the transferase hexapeptide repeat family. LpxD subfamily.</text>
</comment>
<dbReference type="RefSeq" id="WP_028995468.1">
    <property type="nucleotide sequence ID" value="NZ_CP151406.1"/>
</dbReference>
<gene>
    <name evidence="7 10" type="primary">lpxD</name>
    <name evidence="10" type="ORF">AADV58_10985</name>
</gene>
<evidence type="ECO:0000313" key="11">
    <source>
        <dbReference type="Proteomes" id="UP001479520"/>
    </source>
</evidence>
<keyword evidence="6 7" id="KW-0012">Acyltransferase</keyword>
<dbReference type="PANTHER" id="PTHR43378">
    <property type="entry name" value="UDP-3-O-ACYLGLUCOSAMINE N-ACYLTRANSFERASE"/>
    <property type="match status" value="1"/>
</dbReference>
<name>A0ABZ2XDM3_9RHOO</name>
<sequence>MQQPAKVISFTLAEIAAQLGGDVLGDGDIRIFQVSTLAAAGEGEIAFLANRKYRGQLQTTRAAAVLLSPADAAGYAGACIVTANPYAYYARVASLLNPVQAGFCGVHPGATVDSVVPDSVAIGPQVCIGRNVELGDSVVIHAGCVIGDGVRIGAGSMLYPNVTVYHGCELGERVIIHSGAVIGADGFGFAPEGKSWVKIPQIGIVRIGNDVEIGANTTIDRGALEDTLIGDGCKIDNLVQIAHNCRIGPNSVLAGCVGIAGSVTMGEHCVVGGAGMVTGHLSLAEGTTISAGSLVMKSINEPGQRYTGVFPLDTHDDWVHNAAHIRRLGKLADRVSELEKKLKEIEIRD</sequence>
<evidence type="ECO:0000256" key="6">
    <source>
        <dbReference type="ARBA" id="ARBA00023315"/>
    </source>
</evidence>
<dbReference type="HAMAP" id="MF_00523">
    <property type="entry name" value="LpxD"/>
    <property type="match status" value="1"/>
</dbReference>
<evidence type="ECO:0000259" key="9">
    <source>
        <dbReference type="Pfam" id="PF04613"/>
    </source>
</evidence>
<dbReference type="EC" id="2.3.1.191" evidence="7"/>
<evidence type="ECO:0000256" key="8">
    <source>
        <dbReference type="SAM" id="Coils"/>
    </source>
</evidence>
<dbReference type="EMBL" id="CP151406">
    <property type="protein sequence ID" value="WZJ20478.1"/>
    <property type="molecule type" value="Genomic_DNA"/>
</dbReference>
<keyword evidence="1 7" id="KW-0444">Lipid biosynthesis</keyword>
<comment type="catalytic activity">
    <reaction evidence="7">
        <text>a UDP-3-O-[(3R)-3-hydroxyacyl]-alpha-D-glucosamine + a (3R)-hydroxyacyl-[ACP] = a UDP-2-N,3-O-bis[(3R)-3-hydroxyacyl]-alpha-D-glucosamine + holo-[ACP] + H(+)</text>
        <dbReference type="Rhea" id="RHEA:53836"/>
        <dbReference type="Rhea" id="RHEA-COMP:9685"/>
        <dbReference type="Rhea" id="RHEA-COMP:9945"/>
        <dbReference type="ChEBI" id="CHEBI:15378"/>
        <dbReference type="ChEBI" id="CHEBI:64479"/>
        <dbReference type="ChEBI" id="CHEBI:78827"/>
        <dbReference type="ChEBI" id="CHEBI:137740"/>
        <dbReference type="ChEBI" id="CHEBI:137748"/>
        <dbReference type="EC" id="2.3.1.191"/>
    </reaction>
</comment>
<keyword evidence="11" id="KW-1185">Reference proteome</keyword>
<keyword evidence="8" id="KW-0175">Coiled coil</keyword>
<organism evidence="10 11">
    <name type="scientific">Azonexus hydrophilus</name>
    <dbReference type="NCBI Taxonomy" id="418702"/>
    <lineage>
        <taxon>Bacteria</taxon>
        <taxon>Pseudomonadati</taxon>
        <taxon>Pseudomonadota</taxon>
        <taxon>Betaproteobacteria</taxon>
        <taxon>Rhodocyclales</taxon>
        <taxon>Azonexaceae</taxon>
        <taxon>Azonexus</taxon>
    </lineage>
</organism>
<dbReference type="Gene3D" id="1.20.5.170">
    <property type="match status" value="1"/>
</dbReference>
<dbReference type="GO" id="GO:0103118">
    <property type="term" value="F:UDP-3-O-[(3R)-3-hydroxyacyl]-glucosamine N-acyltransferase activity"/>
    <property type="evidence" value="ECO:0007669"/>
    <property type="project" value="UniProtKB-EC"/>
</dbReference>
<evidence type="ECO:0000256" key="7">
    <source>
        <dbReference type="HAMAP-Rule" id="MF_00523"/>
    </source>
</evidence>
<evidence type="ECO:0000256" key="1">
    <source>
        <dbReference type="ARBA" id="ARBA00022516"/>
    </source>
</evidence>
<evidence type="ECO:0000256" key="4">
    <source>
        <dbReference type="ARBA" id="ARBA00022737"/>
    </source>
</evidence>
<feature type="active site" description="Proton acceptor" evidence="7">
    <location>
        <position position="243"/>
    </location>
</feature>
<dbReference type="PANTHER" id="PTHR43378:SF2">
    <property type="entry name" value="UDP-3-O-ACYLGLUCOSAMINE N-ACYLTRANSFERASE 1, MITOCHONDRIAL-RELATED"/>
    <property type="match status" value="1"/>
</dbReference>
<feature type="domain" description="UDP-3-O-[3-hydroxymyristoyl] glucosamine N-acyltransferase non-repeat region" evidence="9">
    <location>
        <begin position="28"/>
        <end position="94"/>
    </location>
</feature>
<evidence type="ECO:0000256" key="3">
    <source>
        <dbReference type="ARBA" id="ARBA00022679"/>
    </source>
</evidence>
<evidence type="ECO:0000256" key="2">
    <source>
        <dbReference type="ARBA" id="ARBA00022556"/>
    </source>
</evidence>
<dbReference type="InterPro" id="IPR018357">
    <property type="entry name" value="Hexapep_transf_CS"/>
</dbReference>
<dbReference type="Proteomes" id="UP001479520">
    <property type="component" value="Chromosome"/>
</dbReference>
<accession>A0ABZ2XDM3</accession>
<proteinExistence type="inferred from homology"/>
<dbReference type="PROSITE" id="PS00101">
    <property type="entry name" value="HEXAPEP_TRANSFERASES"/>
    <property type="match status" value="2"/>
</dbReference>
<keyword evidence="2 7" id="KW-0441">Lipid A biosynthesis</keyword>
<dbReference type="Gene3D" id="2.160.10.10">
    <property type="entry name" value="Hexapeptide repeat proteins"/>
    <property type="match status" value="1"/>
</dbReference>
<dbReference type="Pfam" id="PF04613">
    <property type="entry name" value="LpxD"/>
    <property type="match status" value="1"/>
</dbReference>
<feature type="coiled-coil region" evidence="8">
    <location>
        <begin position="321"/>
        <end position="348"/>
    </location>
</feature>
<dbReference type="Pfam" id="PF00132">
    <property type="entry name" value="Hexapep"/>
    <property type="match status" value="2"/>
</dbReference>
<dbReference type="InterPro" id="IPR007691">
    <property type="entry name" value="LpxD"/>
</dbReference>
<dbReference type="NCBIfam" id="TIGR01853">
    <property type="entry name" value="lipid_A_lpxD"/>
    <property type="match status" value="1"/>
</dbReference>
<comment type="function">
    <text evidence="7">Catalyzes the N-acylation of UDP-3-O-acylglucosamine using 3-hydroxyacyl-ACP as the acyl donor. Is involved in the biosynthesis of lipid A, a phosphorylated glycolipid that anchors the lipopolysaccharide to the outer membrane of the cell.</text>
</comment>
<dbReference type="InterPro" id="IPR020573">
    <property type="entry name" value="UDP_GlcNAc_AcTrfase_non-rep"/>
</dbReference>
<evidence type="ECO:0000313" key="10">
    <source>
        <dbReference type="EMBL" id="WZJ20478.1"/>
    </source>
</evidence>
<keyword evidence="5 7" id="KW-0443">Lipid metabolism</keyword>
<dbReference type="SUPFAM" id="SSF51161">
    <property type="entry name" value="Trimeric LpxA-like enzymes"/>
    <property type="match status" value="1"/>
</dbReference>
<reference evidence="10 11" key="1">
    <citation type="submission" date="2024-04" db="EMBL/GenBank/DDBJ databases">
        <title>Dissimilatory iodate-reducing microorganisms contribute to the enrichment of iodine in groundwater.</title>
        <authorList>
            <person name="Jiang Z."/>
        </authorList>
    </citation>
    <scope>NUCLEOTIDE SEQUENCE [LARGE SCALE GENOMIC DNA]</scope>
    <source>
        <strain evidence="10 11">NCP973</strain>
    </source>
</reference>
<keyword evidence="3 7" id="KW-0808">Transferase</keyword>
<comment type="subunit">
    <text evidence="7">Homotrimer.</text>
</comment>
<comment type="pathway">
    <text evidence="7">Bacterial outer membrane biogenesis; LPS lipid A biosynthesis.</text>
</comment>
<dbReference type="InterPro" id="IPR011004">
    <property type="entry name" value="Trimer_LpxA-like_sf"/>
</dbReference>
<keyword evidence="4 7" id="KW-0677">Repeat</keyword>
<dbReference type="Gene3D" id="3.40.1390.10">
    <property type="entry name" value="MurE/MurF, N-terminal domain"/>
    <property type="match status" value="1"/>
</dbReference>
<dbReference type="InterPro" id="IPR001451">
    <property type="entry name" value="Hexapep"/>
</dbReference>
<dbReference type="CDD" id="cd03352">
    <property type="entry name" value="LbH_LpxD"/>
    <property type="match status" value="1"/>
</dbReference>
<dbReference type="NCBIfam" id="NF002060">
    <property type="entry name" value="PRK00892.1"/>
    <property type="match status" value="1"/>
</dbReference>